<evidence type="ECO:0000256" key="5">
    <source>
        <dbReference type="ARBA" id="ARBA00022729"/>
    </source>
</evidence>
<protein>
    <recommendedName>
        <fullName evidence="3 10">Protein ROT1</fullName>
    </recommendedName>
</protein>
<feature type="transmembrane region" description="Helical" evidence="11">
    <location>
        <begin position="249"/>
        <end position="266"/>
    </location>
</feature>
<dbReference type="GeneID" id="9582159"/>
<dbReference type="Pfam" id="PF10681">
    <property type="entry name" value="Rot1"/>
    <property type="match status" value="1"/>
</dbReference>
<dbReference type="RefSeq" id="XP_003023613.1">
    <property type="nucleotide sequence ID" value="XM_003023567.1"/>
</dbReference>
<keyword evidence="5 12" id="KW-0732">Signal</keyword>
<evidence type="ECO:0000313" key="13">
    <source>
        <dbReference type="EMBL" id="EFE42995.1"/>
    </source>
</evidence>
<dbReference type="PANTHER" id="PTHR28090">
    <property type="entry name" value="PROTEIN ROT1"/>
    <property type="match status" value="1"/>
</dbReference>
<dbReference type="GO" id="GO:0005789">
    <property type="term" value="C:endoplasmic reticulum membrane"/>
    <property type="evidence" value="ECO:0007669"/>
    <property type="project" value="UniProtKB-SubCell"/>
</dbReference>
<dbReference type="EMBL" id="ACYE01000119">
    <property type="protein sequence ID" value="EFE42995.1"/>
    <property type="molecule type" value="Genomic_DNA"/>
</dbReference>
<evidence type="ECO:0000256" key="1">
    <source>
        <dbReference type="ARBA" id="ARBA00004115"/>
    </source>
</evidence>
<comment type="caution">
    <text evidence="13">The sequence shown here is derived from an EMBL/GenBank/DDBJ whole genome shotgun (WGS) entry which is preliminary data.</text>
</comment>
<sequence length="267" mass="30225">MNLLLLLLPLGLLPAVSAEFDPRLVGTWTTKSRKVVTGPVRTLTPPRTAEGGAGGCNRLADNFLLQGFYDPIKDRLIEPSHTGISYSFTEDGYFEEAQYRAIANPQNPACPSGMMLFQHGTYEIKPNGTLLLNAYAFEDDGRQLISDPCKGERASYYRYNQNETFKRYEVLLDEFHNIQRLNLYGHDGTPMNRMFLIYKPPQMLPTKHLNPVVKVQRRKRDLGEGEFDRSPIKNSVLSHLPVTANADRWWWVGVLMTSIGGIALIYS</sequence>
<evidence type="ECO:0000256" key="3">
    <source>
        <dbReference type="ARBA" id="ARBA00017291"/>
    </source>
</evidence>
<comment type="subcellular location">
    <subcellularLocation>
        <location evidence="1">Endoplasmic reticulum membrane</location>
        <topology evidence="1">Single-pass type I membrane protein</topology>
    </subcellularLocation>
</comment>
<dbReference type="PIRSF" id="PIRSF017290">
    <property type="entry name" value="ROT1_prd"/>
    <property type="match status" value="1"/>
</dbReference>
<dbReference type="PANTHER" id="PTHR28090:SF1">
    <property type="entry name" value="PROTEIN ROT1"/>
    <property type="match status" value="1"/>
</dbReference>
<feature type="chain" id="PRO_5003055590" description="Protein ROT1" evidence="12">
    <location>
        <begin position="19"/>
        <end position="267"/>
    </location>
</feature>
<evidence type="ECO:0000256" key="6">
    <source>
        <dbReference type="ARBA" id="ARBA00022824"/>
    </source>
</evidence>
<evidence type="ECO:0000256" key="12">
    <source>
        <dbReference type="SAM" id="SignalP"/>
    </source>
</evidence>
<comment type="function">
    <text evidence="9 10">Required for normal levels of the cell wall 1,6-beta-glucan. Involved in a protein folding machinery chaperoning proteins acting in various physiological processes including cell wall synthesis and lysis of autophagic bodies.</text>
</comment>
<dbReference type="GO" id="GO:0006458">
    <property type="term" value="P:'de novo' protein folding"/>
    <property type="evidence" value="ECO:0007669"/>
    <property type="project" value="InterPro"/>
</dbReference>
<keyword evidence="7 11" id="KW-1133">Transmembrane helix</keyword>
<dbReference type="Proteomes" id="UP000008383">
    <property type="component" value="Unassembled WGS sequence"/>
</dbReference>
<reference evidence="14" key="1">
    <citation type="journal article" date="2011" name="Genome Biol.">
        <title>Comparative and functional genomics provide insights into the pathogenicity of dermatophytic fungi.</title>
        <authorList>
            <person name="Burmester A."/>
            <person name="Shelest E."/>
            <person name="Gloeckner G."/>
            <person name="Heddergott C."/>
            <person name="Schindler S."/>
            <person name="Staib P."/>
            <person name="Heidel A."/>
            <person name="Felder M."/>
            <person name="Petzold A."/>
            <person name="Szafranski K."/>
            <person name="Feuermann M."/>
            <person name="Pedruzzi I."/>
            <person name="Priebe S."/>
            <person name="Groth M."/>
            <person name="Winkler R."/>
            <person name="Li W."/>
            <person name="Kniemeyer O."/>
            <person name="Schroeckh V."/>
            <person name="Hertweck C."/>
            <person name="Hube B."/>
            <person name="White T.C."/>
            <person name="Platzer M."/>
            <person name="Guthke R."/>
            <person name="Heitman J."/>
            <person name="Woestemeyer J."/>
            <person name="Zipfel P.F."/>
            <person name="Monod M."/>
            <person name="Brakhage A.A."/>
        </authorList>
    </citation>
    <scope>NUCLEOTIDE SEQUENCE [LARGE SCALE GENOMIC DNA]</scope>
    <source>
        <strain evidence="14">HKI 0517</strain>
    </source>
</reference>
<gene>
    <name evidence="13" type="ORF">TRV_02245</name>
</gene>
<evidence type="ECO:0000256" key="2">
    <source>
        <dbReference type="ARBA" id="ARBA00007149"/>
    </source>
</evidence>
<evidence type="ECO:0000256" key="8">
    <source>
        <dbReference type="ARBA" id="ARBA00023136"/>
    </source>
</evidence>
<dbReference type="KEGG" id="tve:TRV_02245"/>
<evidence type="ECO:0000256" key="10">
    <source>
        <dbReference type="PIRNR" id="PIRNR017290"/>
    </source>
</evidence>
<dbReference type="InterPro" id="IPR019623">
    <property type="entry name" value="Rot1"/>
</dbReference>
<keyword evidence="6 10" id="KW-0256">Endoplasmic reticulum</keyword>
<evidence type="ECO:0000256" key="11">
    <source>
        <dbReference type="SAM" id="Phobius"/>
    </source>
</evidence>
<dbReference type="GO" id="GO:0051082">
    <property type="term" value="F:unfolded protein binding"/>
    <property type="evidence" value="ECO:0007669"/>
    <property type="project" value="TreeGrafter"/>
</dbReference>
<keyword evidence="4 11" id="KW-0812">Transmembrane</keyword>
<name>D4D575_TRIVH</name>
<evidence type="ECO:0000256" key="9">
    <source>
        <dbReference type="ARBA" id="ARBA00024969"/>
    </source>
</evidence>
<evidence type="ECO:0000313" key="14">
    <source>
        <dbReference type="Proteomes" id="UP000008383"/>
    </source>
</evidence>
<dbReference type="HOGENOM" id="CLU_071622_0_0_1"/>
<comment type="similarity">
    <text evidence="2 10">Belongs to the ROT1 family.</text>
</comment>
<keyword evidence="14" id="KW-1185">Reference proteome</keyword>
<accession>D4D575</accession>
<organism evidence="13 14">
    <name type="scientific">Trichophyton verrucosum (strain HKI 0517)</name>
    <dbReference type="NCBI Taxonomy" id="663202"/>
    <lineage>
        <taxon>Eukaryota</taxon>
        <taxon>Fungi</taxon>
        <taxon>Dikarya</taxon>
        <taxon>Ascomycota</taxon>
        <taxon>Pezizomycotina</taxon>
        <taxon>Eurotiomycetes</taxon>
        <taxon>Eurotiomycetidae</taxon>
        <taxon>Onygenales</taxon>
        <taxon>Arthrodermataceae</taxon>
        <taxon>Trichophyton</taxon>
    </lineage>
</organism>
<dbReference type="OrthoDB" id="5327821at2759"/>
<dbReference type="AlphaFoldDB" id="D4D575"/>
<keyword evidence="8 10" id="KW-0472">Membrane</keyword>
<feature type="signal peptide" evidence="12">
    <location>
        <begin position="1"/>
        <end position="18"/>
    </location>
</feature>
<evidence type="ECO:0000256" key="7">
    <source>
        <dbReference type="ARBA" id="ARBA00022989"/>
    </source>
</evidence>
<proteinExistence type="inferred from homology"/>
<evidence type="ECO:0000256" key="4">
    <source>
        <dbReference type="ARBA" id="ARBA00022692"/>
    </source>
</evidence>